<feature type="domain" description="ATPase BadF/BadG/BcrA/BcrD type" evidence="1">
    <location>
        <begin position="16"/>
        <end position="252"/>
    </location>
</feature>
<evidence type="ECO:0000259" key="1">
    <source>
        <dbReference type="Pfam" id="PF01869"/>
    </source>
</evidence>
<dbReference type="InterPro" id="IPR052519">
    <property type="entry name" value="Euk-type_GlcNAc_Kinase"/>
</dbReference>
<comment type="caution">
    <text evidence="2">The sequence shown here is derived from an EMBL/GenBank/DDBJ whole genome shotgun (WGS) entry which is preliminary data.</text>
</comment>
<keyword evidence="3" id="KW-1185">Reference proteome</keyword>
<sequence length="335" mass="33096">MGAGTSAGGTGQGYVIGLDVGGTGARGLIADAGGAVVARAERDRGLRGRDTGGGAADLLTELVGELLAAAHVPRVAAVALGSTGVSGLGGAPRETLPALLGRAAGARAVLFVSDALISYVGALGLTGGAVVAAGTGAVAVGTDARGAWRKVDGWGHLLGDEGGGAWIGRAGLAAALRHHDGRPGGSAPLLAALNRRFGTPADLVNELYTRPDRASLLARFVPDVAAAAAEGDPEATAILDRAGTLLAETALAALPPDAPRVVSYAGSLIRSVPRLGEAFTRHLAASGVDLSPPRGTAVEGALRLARALLDDELPPGLPDSGLFLGSWQADARPGD</sequence>
<dbReference type="Proteomes" id="UP000319213">
    <property type="component" value="Unassembled WGS sequence"/>
</dbReference>
<dbReference type="Gene3D" id="3.30.420.40">
    <property type="match status" value="2"/>
</dbReference>
<dbReference type="InterPro" id="IPR002731">
    <property type="entry name" value="ATPase_BadF"/>
</dbReference>
<proteinExistence type="predicted"/>
<organism evidence="2 3">
    <name type="scientific">Thermopolyspora flexuosa</name>
    <dbReference type="NCBI Taxonomy" id="103836"/>
    <lineage>
        <taxon>Bacteria</taxon>
        <taxon>Bacillati</taxon>
        <taxon>Actinomycetota</taxon>
        <taxon>Actinomycetes</taxon>
        <taxon>Streptosporangiales</taxon>
        <taxon>Streptosporangiaceae</taxon>
        <taxon>Thermopolyspora</taxon>
    </lineage>
</organism>
<dbReference type="PANTHER" id="PTHR43190">
    <property type="entry name" value="N-ACETYL-D-GLUCOSAMINE KINASE"/>
    <property type="match status" value="1"/>
</dbReference>
<protein>
    <submittedName>
        <fullName evidence="2">N-acetylglucosamine kinase-like BadF-type ATPase</fullName>
    </submittedName>
</protein>
<name>A0A543IVU0_9ACTN</name>
<accession>A0A543IVU0</accession>
<dbReference type="SUPFAM" id="SSF53067">
    <property type="entry name" value="Actin-like ATPase domain"/>
    <property type="match status" value="2"/>
</dbReference>
<evidence type="ECO:0000313" key="3">
    <source>
        <dbReference type="Proteomes" id="UP000319213"/>
    </source>
</evidence>
<keyword evidence="2" id="KW-0808">Transferase</keyword>
<reference evidence="2 3" key="1">
    <citation type="submission" date="2019-06" db="EMBL/GenBank/DDBJ databases">
        <title>Sequencing the genomes of 1000 actinobacteria strains.</title>
        <authorList>
            <person name="Klenk H.-P."/>
        </authorList>
    </citation>
    <scope>NUCLEOTIDE SEQUENCE [LARGE SCALE GENOMIC DNA]</scope>
    <source>
        <strain evidence="2 3">DSM 43186</strain>
    </source>
</reference>
<evidence type="ECO:0000313" key="2">
    <source>
        <dbReference type="EMBL" id="TQM74693.1"/>
    </source>
</evidence>
<dbReference type="OrthoDB" id="8701357at2"/>
<dbReference type="GO" id="GO:0016301">
    <property type="term" value="F:kinase activity"/>
    <property type="evidence" value="ECO:0007669"/>
    <property type="project" value="UniProtKB-KW"/>
</dbReference>
<keyword evidence="2" id="KW-0418">Kinase</keyword>
<dbReference type="InterPro" id="IPR043129">
    <property type="entry name" value="ATPase_NBD"/>
</dbReference>
<dbReference type="Pfam" id="PF01869">
    <property type="entry name" value="BcrAD_BadFG"/>
    <property type="match status" value="1"/>
</dbReference>
<dbReference type="RefSeq" id="WP_142258822.1">
    <property type="nucleotide sequence ID" value="NZ_BMPV01000003.1"/>
</dbReference>
<dbReference type="PANTHER" id="PTHR43190:SF3">
    <property type="entry name" value="N-ACETYL-D-GLUCOSAMINE KINASE"/>
    <property type="match status" value="1"/>
</dbReference>
<dbReference type="EMBL" id="VFPQ01000001">
    <property type="protein sequence ID" value="TQM74693.1"/>
    <property type="molecule type" value="Genomic_DNA"/>
</dbReference>
<dbReference type="AlphaFoldDB" id="A0A543IVU0"/>
<gene>
    <name evidence="2" type="ORF">FHX40_1375</name>
</gene>